<organism evidence="1 2">
    <name type="scientific">Muribaculum caecicola</name>
    <dbReference type="NCBI Taxonomy" id="3038144"/>
    <lineage>
        <taxon>Bacteria</taxon>
        <taxon>Pseudomonadati</taxon>
        <taxon>Bacteroidota</taxon>
        <taxon>Bacteroidia</taxon>
        <taxon>Bacteroidales</taxon>
        <taxon>Muribaculaceae</taxon>
        <taxon>Muribaculum</taxon>
    </lineage>
</organism>
<protein>
    <submittedName>
        <fullName evidence="1">DUF1343 domain-containing protein</fullName>
    </submittedName>
</protein>
<gene>
    <name evidence="1" type="ORF">E5990_06650</name>
</gene>
<name>A0AC61S599_9BACT</name>
<sequence length="391" mass="42543">MKLKIAIITILLTAIIMPAVAGVVVGAARPDIYLPILNGKRVALLSNHTGMADSATHTLDALIANGVKVTTILSPEHGFRGTADAGETVSSGKDAATGIPVISLYAPGKSSRLTPQLMKGFDAVVVDMQDVGTRFYTYHITMIKLMEAAARAGVQVVVFDRPNPLGMIVDGPVLDMTLRSGVGRIPVPVLHGLTMGEIALMANGEHWLADSLKCNLSVVPCKNYAHSTIYTLPIPPSPNLPDMTSVYLYPSTCYFEGTTASLGRGTDFPFQVYGHPAMKPRGFTFTPRSVPGAKNPPLLGRKCHGVDLRNVSHTDAIAQGVNLEYIIDAYNSLTSGREKFFKPFFDLLIGNRRTREMIINGCSAEQIRQTWQPDIEKYRALRRNYLLYPES</sequence>
<evidence type="ECO:0000313" key="2">
    <source>
        <dbReference type="Proteomes" id="UP000305401"/>
    </source>
</evidence>
<dbReference type="EMBL" id="SSTG01000072">
    <property type="protein sequence ID" value="THG50160.1"/>
    <property type="molecule type" value="Genomic_DNA"/>
</dbReference>
<evidence type="ECO:0000313" key="1">
    <source>
        <dbReference type="EMBL" id="THG50160.1"/>
    </source>
</evidence>
<reference evidence="1" key="1">
    <citation type="submission" date="2019-04" db="EMBL/GenBank/DDBJ databases">
        <title>Microbes associate with the intestines of laboratory mice.</title>
        <authorList>
            <person name="Navarre W."/>
            <person name="Wong E."/>
            <person name="Huang K.C."/>
            <person name="Tropini C."/>
            <person name="Ng K."/>
            <person name="Yu B."/>
        </authorList>
    </citation>
    <scope>NUCLEOTIDE SEQUENCE</scope>
    <source>
        <strain evidence="1">NM86_A22</strain>
    </source>
</reference>
<keyword evidence="2" id="KW-1185">Reference proteome</keyword>
<dbReference type="Proteomes" id="UP000305401">
    <property type="component" value="Unassembled WGS sequence"/>
</dbReference>
<proteinExistence type="predicted"/>
<accession>A0AC61S599</accession>
<comment type="caution">
    <text evidence="1">The sequence shown here is derived from an EMBL/GenBank/DDBJ whole genome shotgun (WGS) entry which is preliminary data.</text>
</comment>